<evidence type="ECO:0000256" key="3">
    <source>
        <dbReference type="ARBA" id="ARBA00022692"/>
    </source>
</evidence>
<reference evidence="11 12" key="1">
    <citation type="submission" date="2020-08" db="EMBL/GenBank/DDBJ databases">
        <title>Cohnella phylogeny.</title>
        <authorList>
            <person name="Dunlap C."/>
        </authorList>
    </citation>
    <scope>NUCLEOTIDE SEQUENCE [LARGE SCALE GENOMIC DNA]</scope>
    <source>
        <strain evidence="11 12">DSM 25239</strain>
    </source>
</reference>
<evidence type="ECO:0000256" key="5">
    <source>
        <dbReference type="ARBA" id="ARBA00023136"/>
    </source>
</evidence>
<comment type="function">
    <text evidence="7">Counteracts the endogenous Pycsar antiviral defense system. Phosphodiesterase that enables metal-dependent hydrolysis of host cyclic nucleotide Pycsar defense signals such as cCMP and cUMP.</text>
</comment>
<dbReference type="EMBL" id="JACJVR010000055">
    <property type="protein sequence ID" value="MBB6692608.1"/>
    <property type="molecule type" value="Genomic_DNA"/>
</dbReference>
<comment type="subcellular location">
    <subcellularLocation>
        <location evidence="1">Cell membrane</location>
        <topology evidence="1">Multi-pass membrane protein</topology>
    </subcellularLocation>
</comment>
<comment type="catalytic activity">
    <reaction evidence="6">
        <text>3',5'-cyclic CMP + H2O = CMP + H(+)</text>
        <dbReference type="Rhea" id="RHEA:72675"/>
        <dbReference type="ChEBI" id="CHEBI:15377"/>
        <dbReference type="ChEBI" id="CHEBI:15378"/>
        <dbReference type="ChEBI" id="CHEBI:58003"/>
        <dbReference type="ChEBI" id="CHEBI:60377"/>
    </reaction>
    <physiologicalReaction direction="left-to-right" evidence="6">
        <dbReference type="Rhea" id="RHEA:72676"/>
    </physiologicalReaction>
</comment>
<keyword evidence="5 9" id="KW-0472">Membrane</keyword>
<dbReference type="NCBIfam" id="TIGR00360">
    <property type="entry name" value="ComEC_N-term"/>
    <property type="match status" value="1"/>
</dbReference>
<feature type="transmembrane region" description="Helical" evidence="9">
    <location>
        <begin position="392"/>
        <end position="415"/>
    </location>
</feature>
<dbReference type="GO" id="GO:0005886">
    <property type="term" value="C:plasma membrane"/>
    <property type="evidence" value="ECO:0007669"/>
    <property type="project" value="UniProtKB-SubCell"/>
</dbReference>
<dbReference type="Proteomes" id="UP000553776">
    <property type="component" value="Unassembled WGS sequence"/>
</dbReference>
<evidence type="ECO:0000259" key="10">
    <source>
        <dbReference type="SMART" id="SM00849"/>
    </source>
</evidence>
<dbReference type="AlphaFoldDB" id="A0A841U087"/>
<comment type="caution">
    <text evidence="11">The sequence shown here is derived from an EMBL/GenBank/DDBJ whole genome shotgun (WGS) entry which is preliminary data.</text>
</comment>
<evidence type="ECO:0000256" key="9">
    <source>
        <dbReference type="SAM" id="Phobius"/>
    </source>
</evidence>
<keyword evidence="12" id="KW-1185">Reference proteome</keyword>
<evidence type="ECO:0000256" key="4">
    <source>
        <dbReference type="ARBA" id="ARBA00022989"/>
    </source>
</evidence>
<keyword evidence="3 9" id="KW-0812">Transmembrane</keyword>
<accession>A0A841U087</accession>
<keyword evidence="2" id="KW-1003">Cell membrane</keyword>
<evidence type="ECO:0000256" key="2">
    <source>
        <dbReference type="ARBA" id="ARBA00022475"/>
    </source>
</evidence>
<dbReference type="Gene3D" id="3.60.15.10">
    <property type="entry name" value="Ribonuclease Z/Hydroxyacylglutathione hydrolase-like"/>
    <property type="match status" value="1"/>
</dbReference>
<dbReference type="Pfam" id="PF03772">
    <property type="entry name" value="Competence"/>
    <property type="match status" value="1"/>
</dbReference>
<dbReference type="SUPFAM" id="SSF56281">
    <property type="entry name" value="Metallo-hydrolase/oxidoreductase"/>
    <property type="match status" value="1"/>
</dbReference>
<dbReference type="InterPro" id="IPR036866">
    <property type="entry name" value="RibonucZ/Hydroxyglut_hydro"/>
</dbReference>
<protein>
    <submittedName>
        <fullName evidence="11">ComEC/Rec2 family competence protein</fullName>
    </submittedName>
</protein>
<organism evidence="11 12">
    <name type="scientific">Cohnella xylanilytica</name>
    <dbReference type="NCBI Taxonomy" id="557555"/>
    <lineage>
        <taxon>Bacteria</taxon>
        <taxon>Bacillati</taxon>
        <taxon>Bacillota</taxon>
        <taxon>Bacilli</taxon>
        <taxon>Bacillales</taxon>
        <taxon>Paenibacillaceae</taxon>
        <taxon>Cohnella</taxon>
    </lineage>
</organism>
<name>A0A841U087_9BACL</name>
<dbReference type="Pfam" id="PF00753">
    <property type="entry name" value="Lactamase_B"/>
    <property type="match status" value="1"/>
</dbReference>
<dbReference type="RefSeq" id="WP_185136596.1">
    <property type="nucleotide sequence ID" value="NZ_BORM01000030.1"/>
</dbReference>
<keyword evidence="4 9" id="KW-1133">Transmembrane helix</keyword>
<proteinExistence type="predicted"/>
<dbReference type="InterPro" id="IPR025405">
    <property type="entry name" value="DUF4131"/>
</dbReference>
<feature type="transmembrane region" description="Helical" evidence="9">
    <location>
        <begin position="303"/>
        <end position="330"/>
    </location>
</feature>
<feature type="transmembrane region" description="Helical" evidence="9">
    <location>
        <begin position="367"/>
        <end position="386"/>
    </location>
</feature>
<comment type="catalytic activity">
    <reaction evidence="8">
        <text>3',5'-cyclic UMP + H2O = UMP + H(+)</text>
        <dbReference type="Rhea" id="RHEA:70575"/>
        <dbReference type="ChEBI" id="CHEBI:15377"/>
        <dbReference type="ChEBI" id="CHEBI:15378"/>
        <dbReference type="ChEBI" id="CHEBI:57865"/>
        <dbReference type="ChEBI" id="CHEBI:184387"/>
    </reaction>
    <physiologicalReaction direction="left-to-right" evidence="8">
        <dbReference type="Rhea" id="RHEA:70576"/>
    </physiologicalReaction>
</comment>
<dbReference type="InterPro" id="IPR052159">
    <property type="entry name" value="Competence_DNA_uptake"/>
</dbReference>
<dbReference type="InterPro" id="IPR004477">
    <property type="entry name" value="ComEC_N"/>
</dbReference>
<dbReference type="PANTHER" id="PTHR30619">
    <property type="entry name" value="DNA INTERNALIZATION/COMPETENCE PROTEIN COMEC/REC2"/>
    <property type="match status" value="1"/>
</dbReference>
<dbReference type="CDD" id="cd07731">
    <property type="entry name" value="ComA-like_MBL-fold"/>
    <property type="match status" value="1"/>
</dbReference>
<gene>
    <name evidence="11" type="ORF">H7B90_14455</name>
</gene>
<dbReference type="InterPro" id="IPR001279">
    <property type="entry name" value="Metallo-B-lactamas"/>
</dbReference>
<dbReference type="SMART" id="SM00849">
    <property type="entry name" value="Lactamase_B"/>
    <property type="match status" value="1"/>
</dbReference>
<feature type="transmembrane region" description="Helical" evidence="9">
    <location>
        <begin position="269"/>
        <end position="291"/>
    </location>
</feature>
<evidence type="ECO:0000313" key="12">
    <source>
        <dbReference type="Proteomes" id="UP000553776"/>
    </source>
</evidence>
<evidence type="ECO:0000313" key="11">
    <source>
        <dbReference type="EMBL" id="MBB6692608.1"/>
    </source>
</evidence>
<feature type="domain" description="Metallo-beta-lactamase" evidence="10">
    <location>
        <begin position="613"/>
        <end position="835"/>
    </location>
</feature>
<evidence type="ECO:0000256" key="8">
    <source>
        <dbReference type="ARBA" id="ARBA00048505"/>
    </source>
</evidence>
<dbReference type="Pfam" id="PF13567">
    <property type="entry name" value="DUF4131"/>
    <property type="match status" value="1"/>
</dbReference>
<evidence type="ECO:0000256" key="7">
    <source>
        <dbReference type="ARBA" id="ARBA00034301"/>
    </source>
</evidence>
<dbReference type="PANTHER" id="PTHR30619:SF1">
    <property type="entry name" value="RECOMBINATION PROTEIN 2"/>
    <property type="match status" value="1"/>
</dbReference>
<dbReference type="InterPro" id="IPR035681">
    <property type="entry name" value="ComA-like_MBL"/>
</dbReference>
<sequence length="892" mass="97288">MARRPLVAIAACWAAGTSIWSLWSGREALLAFAGTLLLLAACALRSRADAATAAACACALLLAGGERLWADARNVSHLTSLVADPDGRRFWAVGRVASPVSVDGDIAAFKLRVSEAGVPDAEEEGSAREGRKLKEQLWIRVKLTAEPQQTVASSWRRGDEVRIEGELQKPATAGNFGGFDYGKYLKSRRIHWVLSVKGAQGVEPLDSPIPWSARLLRWTDEARDGIGGLMDTLYDGTDAGYMKGLVAGIQDDLDPAQFDSFSRLGLTHVIAVSGMHFGVFAFILLKLFALLRLTRERALELTIAAMPVYMLLTGASPSAIRACIMGMIALYMARRDKLKDGLHLLSASLIAMLAWDPLLIENVSFQLSFVVTAGLLLFAPIATRLMPVRPPALRAALAVAVTAQAASFPLSVYYFHQFHLLSLPANLVLVPFISFVVMPLGMASAALGAVWHPLGSFAAEAASWCNRLVDWTVNRLGEAGGMQTYWPQPSVRWVLLAYALLLATAEGLKRRHRAREERERWAERRAAAAIPSFDARRRAARVAAYAGTGLAGEATAPLLPAEPEKDAPPERGRRIRLLFPLVAVFAWSFWLVWGIRPAAFDRDAKVMFLDVGQGDSILIRTGEGRYGLVDAGGTVRFGPSEPWRERRDPYEVGKKTIVPLLKQRGVRSLDVFVLTHLDQDHIGGAEAVLNAIPVRRLVFNGSVKPDGSADRLFRLAEERDIPIYSASEGMEWKWDASSSLTVLAPEAGPSGGSSIPAVDEQNDRSVVLLLSLYGRTFLLPGDLEAPGERRVLASPAYATAPVDVLKAGHHGSKTSSTEEWLRAWNPREAVISAGRSNLYGHPHPAVLERLETLGIAFFRTDIHGEIQYRIAPDGKLERRTMKNAVPAEHDDT</sequence>
<feature type="transmembrane region" description="Helical" evidence="9">
    <location>
        <begin position="577"/>
        <end position="595"/>
    </location>
</feature>
<feature type="transmembrane region" description="Helical" evidence="9">
    <location>
        <begin position="427"/>
        <end position="451"/>
    </location>
</feature>
<evidence type="ECO:0000256" key="1">
    <source>
        <dbReference type="ARBA" id="ARBA00004651"/>
    </source>
</evidence>
<evidence type="ECO:0000256" key="6">
    <source>
        <dbReference type="ARBA" id="ARBA00034221"/>
    </source>
</evidence>